<evidence type="ECO:0000313" key="1">
    <source>
        <dbReference type="EMBL" id="KAF7828433.1"/>
    </source>
</evidence>
<comment type="caution">
    <text evidence="1">The sequence shown here is derived from an EMBL/GenBank/DDBJ whole genome shotgun (WGS) entry which is preliminary data.</text>
</comment>
<dbReference type="AlphaFoldDB" id="A0A834TTY2"/>
<keyword evidence="2" id="KW-1185">Reference proteome</keyword>
<dbReference type="EMBL" id="JAAIUW010000006">
    <property type="protein sequence ID" value="KAF7828433.1"/>
    <property type="molecule type" value="Genomic_DNA"/>
</dbReference>
<accession>A0A834TTY2</accession>
<protein>
    <submittedName>
        <fullName evidence="1">Uncharacterized protein</fullName>
    </submittedName>
</protein>
<dbReference type="Proteomes" id="UP000634136">
    <property type="component" value="Unassembled WGS sequence"/>
</dbReference>
<organism evidence="1 2">
    <name type="scientific">Senna tora</name>
    <dbReference type="NCBI Taxonomy" id="362788"/>
    <lineage>
        <taxon>Eukaryota</taxon>
        <taxon>Viridiplantae</taxon>
        <taxon>Streptophyta</taxon>
        <taxon>Embryophyta</taxon>
        <taxon>Tracheophyta</taxon>
        <taxon>Spermatophyta</taxon>
        <taxon>Magnoliopsida</taxon>
        <taxon>eudicotyledons</taxon>
        <taxon>Gunneridae</taxon>
        <taxon>Pentapetalae</taxon>
        <taxon>rosids</taxon>
        <taxon>fabids</taxon>
        <taxon>Fabales</taxon>
        <taxon>Fabaceae</taxon>
        <taxon>Caesalpinioideae</taxon>
        <taxon>Cassia clade</taxon>
        <taxon>Senna</taxon>
    </lineage>
</organism>
<gene>
    <name evidence="1" type="ORF">G2W53_019597</name>
</gene>
<name>A0A834TTY2_9FABA</name>
<sequence length="37" mass="4103">MDGKPVICEGPGKEWTAIKPYVPPTDRQVKETCEEIG</sequence>
<evidence type="ECO:0000313" key="2">
    <source>
        <dbReference type="Proteomes" id="UP000634136"/>
    </source>
</evidence>
<proteinExistence type="predicted"/>
<reference evidence="1" key="1">
    <citation type="submission" date="2020-09" db="EMBL/GenBank/DDBJ databases">
        <title>Genome-Enabled Discovery of Anthraquinone Biosynthesis in Senna tora.</title>
        <authorList>
            <person name="Kang S.-H."/>
            <person name="Pandey R.P."/>
            <person name="Lee C.-M."/>
            <person name="Sim J.-S."/>
            <person name="Jeong J.-T."/>
            <person name="Choi B.-S."/>
            <person name="Jung M."/>
            <person name="Ginzburg D."/>
            <person name="Zhao K."/>
            <person name="Won S.Y."/>
            <person name="Oh T.-J."/>
            <person name="Yu Y."/>
            <person name="Kim N.-H."/>
            <person name="Lee O.R."/>
            <person name="Lee T.-H."/>
            <person name="Bashyal P."/>
            <person name="Kim T.-S."/>
            <person name="Lee W.-H."/>
            <person name="Kawkins C."/>
            <person name="Kim C.-K."/>
            <person name="Kim J.S."/>
            <person name="Ahn B.O."/>
            <person name="Rhee S.Y."/>
            <person name="Sohng J.K."/>
        </authorList>
    </citation>
    <scope>NUCLEOTIDE SEQUENCE</scope>
    <source>
        <tissue evidence="1">Leaf</tissue>
    </source>
</reference>